<dbReference type="SUPFAM" id="SSF51101">
    <property type="entry name" value="Mannose-binding lectins"/>
    <property type="match status" value="4"/>
</dbReference>
<dbReference type="AlphaFoldDB" id="A0A654ETF8"/>
<feature type="domain" description="Jacalin-type lectin" evidence="3">
    <location>
        <begin position="307"/>
        <end position="421"/>
    </location>
</feature>
<evidence type="ECO:0000256" key="1">
    <source>
        <dbReference type="ARBA" id="ARBA00006568"/>
    </source>
</evidence>
<evidence type="ECO:0000256" key="2">
    <source>
        <dbReference type="ARBA" id="ARBA00022734"/>
    </source>
</evidence>
<dbReference type="GO" id="GO:0030246">
    <property type="term" value="F:carbohydrate binding"/>
    <property type="evidence" value="ECO:0007669"/>
    <property type="project" value="UniProtKB-KW"/>
</dbReference>
<organism evidence="4 5">
    <name type="scientific">Arabidopsis thaliana</name>
    <name type="common">Mouse-ear cress</name>
    <dbReference type="NCBI Taxonomy" id="3702"/>
    <lineage>
        <taxon>Eukaryota</taxon>
        <taxon>Viridiplantae</taxon>
        <taxon>Streptophyta</taxon>
        <taxon>Embryophyta</taxon>
        <taxon>Tracheophyta</taxon>
        <taxon>Spermatophyta</taxon>
        <taxon>Magnoliopsida</taxon>
        <taxon>eudicotyledons</taxon>
        <taxon>Gunneridae</taxon>
        <taxon>Pentapetalae</taxon>
        <taxon>rosids</taxon>
        <taxon>malvids</taxon>
        <taxon>Brassicales</taxon>
        <taxon>Brassicaceae</taxon>
        <taxon>Camelineae</taxon>
        <taxon>Arabidopsis</taxon>
    </lineage>
</organism>
<dbReference type="CDD" id="cd09612">
    <property type="entry name" value="Jacalin"/>
    <property type="match status" value="4"/>
</dbReference>
<dbReference type="ExpressionAtlas" id="A0A654ETF8">
    <property type="expression patterns" value="baseline and differential"/>
</dbReference>
<dbReference type="InterPro" id="IPR036404">
    <property type="entry name" value="Jacalin-like_lectin_dom_sf"/>
</dbReference>
<proteinExistence type="inferred from homology"/>
<dbReference type="Proteomes" id="UP000426265">
    <property type="component" value="Unassembled WGS sequence"/>
</dbReference>
<dbReference type="Pfam" id="PF01419">
    <property type="entry name" value="Jacalin"/>
    <property type="match status" value="4"/>
</dbReference>
<dbReference type="EMBL" id="CACRSJ010000104">
    <property type="protein sequence ID" value="VYS48841.1"/>
    <property type="molecule type" value="Genomic_DNA"/>
</dbReference>
<reference evidence="4 5" key="1">
    <citation type="submission" date="2019-11" db="EMBL/GenBank/DDBJ databases">
        <authorList>
            <person name="Jiao W.-B."/>
            <person name="Schneeberger K."/>
        </authorList>
    </citation>
    <scope>NUCLEOTIDE SEQUENCE [LARGE SCALE GENOMIC DNA]</scope>
    <source>
        <strain evidence="5">cv. An-1</strain>
    </source>
</reference>
<name>A0A654ETF8_ARATH</name>
<keyword evidence="2" id="KW-0430">Lectin</keyword>
<feature type="domain" description="Jacalin-type lectin" evidence="3">
    <location>
        <begin position="2"/>
        <end position="151"/>
    </location>
</feature>
<gene>
    <name evidence="4" type="ORF">AN1_LOCUS4321</name>
</gene>
<accession>A0A654ETF8</accession>
<dbReference type="InterPro" id="IPR001229">
    <property type="entry name" value="Jacalin-like_lectin_dom"/>
</dbReference>
<sequence>MIRRLEAEGGHGGKEWDDGADYENVTKIYVRTGLERGQFDGIQYIYFDYIKNGQPNNGPYHGRKGEGFTEETFVINHLKNEYLESVEGYYKTESLAVQALQFKTNFRNSEIFGYHNNGNKFTLAVQRMKIIGFHGSASGRNLNSLGAYFTWITPTKLEAKGGKEGKEWDDGFDHEGVAKIHVRGCRDGIQVIKFDYVKNGQLEGGPVHGILGEGFTQLFEINHDDNEYLVYVEGYYDETSRVIQGLRFKTNIKISELMGYEKGKKFSLSAYGKKIIGFHGYAEKNLNTLGAYFTTLPPIKLERVGGSIRFEYDNGGKVEMRQHGYIGGHEEEFVVDYPNEYITSVEGTFVHDTDTWVKSLIFKTSKGRTSQTFGNESADNSRSDFVLENKGCALVGFHGRSTKSGTFPDTVLIGLGAYFDRLPPPPPLNAEKLEAQGDDGGFFWDDGGNFDGIMKIYVGHAEIGVTFLKFLYIKDAQLVVGNDHGSKTLLGVEEFEMEYPSEYLTSVEGSYGKVDGSESKDLTMLKFKTNKRTSKAFGLDMISNFVLHKEGNKIVGFHGKANNMLHQIGVHVLPITN</sequence>
<evidence type="ECO:0000259" key="3">
    <source>
        <dbReference type="PROSITE" id="PS51752"/>
    </source>
</evidence>
<dbReference type="PANTHER" id="PTHR47293:SF73">
    <property type="entry name" value="JACALIN-RELATED LECTIN 46-RELATED"/>
    <property type="match status" value="1"/>
</dbReference>
<dbReference type="Gene3D" id="2.100.10.30">
    <property type="entry name" value="Jacalin-like lectin domain"/>
    <property type="match status" value="4"/>
</dbReference>
<protein>
    <recommendedName>
        <fullName evidence="3">Jacalin-type lectin domain-containing protein</fullName>
    </recommendedName>
</protein>
<comment type="similarity">
    <text evidence="1">Belongs to the jacalin lectin family.</text>
</comment>
<feature type="domain" description="Jacalin-type lectin" evidence="3">
    <location>
        <begin position="430"/>
        <end position="574"/>
    </location>
</feature>
<evidence type="ECO:0000313" key="5">
    <source>
        <dbReference type="Proteomes" id="UP000426265"/>
    </source>
</evidence>
<dbReference type="PROSITE" id="PS51752">
    <property type="entry name" value="JACALIN_LECTIN"/>
    <property type="match status" value="4"/>
</dbReference>
<dbReference type="PANTHER" id="PTHR47293">
    <property type="entry name" value="JACALIN-RELATED LECTIN 3"/>
    <property type="match status" value="1"/>
</dbReference>
<evidence type="ECO:0000313" key="4">
    <source>
        <dbReference type="EMBL" id="VYS48841.1"/>
    </source>
</evidence>
<dbReference type="FunFam" id="2.100.10.30:FF:000001">
    <property type="entry name" value="Jacalin-related lectin 33"/>
    <property type="match status" value="3"/>
</dbReference>
<dbReference type="SMART" id="SM00915">
    <property type="entry name" value="Jacalin"/>
    <property type="match status" value="4"/>
</dbReference>
<dbReference type="InterPro" id="IPR033734">
    <property type="entry name" value="Jacalin-like_lectin_dom_plant"/>
</dbReference>
<feature type="domain" description="Jacalin-type lectin" evidence="3">
    <location>
        <begin position="154"/>
        <end position="295"/>
    </location>
</feature>